<dbReference type="InterPro" id="IPR052544">
    <property type="entry name" value="Bacteriocin_Proc_Enz"/>
</dbReference>
<keyword evidence="3" id="KW-1185">Reference proteome</keyword>
<dbReference type="Gene3D" id="3.40.109.10">
    <property type="entry name" value="NADH Oxidase"/>
    <property type="match status" value="1"/>
</dbReference>
<sequence>MYRTSTCGVLYVDDGYLVWDDYLSHRQVALASGTEKFLAAFRRPKEIAQALAEHDDPKGREHAERVIRALIGADILVELGSPRDLHESRMSAAWAPWSPIARAFHYSTQFLDSNMFLSEAEQDEQLQRKLEAEPPPPAFKKHENALDSIPFAADIPAAGALVERDLLTLLYTRRSVRSYSGDDIPRDKLAALLSITASPIRSSGLSQTTLKTSPSGGGRHPTELYVYARRVAGVPEGLYHYDAKNRLLDRLTAPLADDLLVRVCADQTWTRDASAYIFFTSVFARNKWKYKISRSYRILHYDVGHLSQTVYLLTAAMGLSCTFTAALRDETLSQLLELDGATELVMGCAVIGTGPGADRT</sequence>
<organism evidence="2 3">
    <name type="scientific">Nonomuraea rosea</name>
    <dbReference type="NCBI Taxonomy" id="638574"/>
    <lineage>
        <taxon>Bacteria</taxon>
        <taxon>Bacillati</taxon>
        <taxon>Actinomycetota</taxon>
        <taxon>Actinomycetes</taxon>
        <taxon>Streptosporangiales</taxon>
        <taxon>Streptosporangiaceae</taxon>
        <taxon>Nonomuraea</taxon>
    </lineage>
</organism>
<dbReference type="InterPro" id="IPR029479">
    <property type="entry name" value="Nitroreductase"/>
</dbReference>
<evidence type="ECO:0000313" key="3">
    <source>
        <dbReference type="Proteomes" id="UP001500630"/>
    </source>
</evidence>
<dbReference type="InterPro" id="IPR020051">
    <property type="entry name" value="SagB-type_dehydrogenase"/>
</dbReference>
<dbReference type="PANTHER" id="PTHR43745:SF2">
    <property type="entry name" value="NITROREDUCTASE MJ1384-RELATED"/>
    <property type="match status" value="1"/>
</dbReference>
<comment type="caution">
    <text evidence="2">The sequence shown here is derived from an EMBL/GenBank/DDBJ whole genome shotgun (WGS) entry which is preliminary data.</text>
</comment>
<dbReference type="CDD" id="cd02142">
    <property type="entry name" value="McbC_SagB-like_oxidoreductase"/>
    <property type="match status" value="1"/>
</dbReference>
<evidence type="ECO:0000313" key="2">
    <source>
        <dbReference type="EMBL" id="GAA3613737.1"/>
    </source>
</evidence>
<dbReference type="Pfam" id="PF00881">
    <property type="entry name" value="Nitroreductase"/>
    <property type="match status" value="1"/>
</dbReference>
<dbReference type="EMBL" id="BAABDQ010000050">
    <property type="protein sequence ID" value="GAA3613737.1"/>
    <property type="molecule type" value="Genomic_DNA"/>
</dbReference>
<name>A0ABP6ZLK7_9ACTN</name>
<feature type="domain" description="Nitroreductase" evidence="1">
    <location>
        <begin position="172"/>
        <end position="350"/>
    </location>
</feature>
<reference evidence="3" key="1">
    <citation type="journal article" date="2019" name="Int. J. Syst. Evol. Microbiol.">
        <title>The Global Catalogue of Microorganisms (GCM) 10K type strain sequencing project: providing services to taxonomists for standard genome sequencing and annotation.</title>
        <authorList>
            <consortium name="The Broad Institute Genomics Platform"/>
            <consortium name="The Broad Institute Genome Sequencing Center for Infectious Disease"/>
            <person name="Wu L."/>
            <person name="Ma J."/>
        </authorList>
    </citation>
    <scope>NUCLEOTIDE SEQUENCE [LARGE SCALE GENOMIC DNA]</scope>
    <source>
        <strain evidence="3">JCM 17326</strain>
    </source>
</reference>
<evidence type="ECO:0000259" key="1">
    <source>
        <dbReference type="Pfam" id="PF00881"/>
    </source>
</evidence>
<dbReference type="InterPro" id="IPR000415">
    <property type="entry name" value="Nitroreductase-like"/>
</dbReference>
<dbReference type="Proteomes" id="UP001500630">
    <property type="component" value="Unassembled WGS sequence"/>
</dbReference>
<dbReference type="SUPFAM" id="SSF55469">
    <property type="entry name" value="FMN-dependent nitroreductase-like"/>
    <property type="match status" value="1"/>
</dbReference>
<protein>
    <recommendedName>
        <fullName evidence="1">Nitroreductase domain-containing protein</fullName>
    </recommendedName>
</protein>
<dbReference type="PANTHER" id="PTHR43745">
    <property type="entry name" value="NITROREDUCTASE MJ1384-RELATED"/>
    <property type="match status" value="1"/>
</dbReference>
<gene>
    <name evidence="2" type="ORF">GCM10022419_118580</name>
</gene>
<dbReference type="NCBIfam" id="TIGR03605">
    <property type="entry name" value="antibiot_sagB"/>
    <property type="match status" value="1"/>
</dbReference>
<accession>A0ABP6ZLK7</accession>
<proteinExistence type="predicted"/>